<evidence type="ECO:0000313" key="2">
    <source>
        <dbReference type="Proteomes" id="UP000192743"/>
    </source>
</evidence>
<proteinExistence type="predicted"/>
<protein>
    <submittedName>
        <fullName evidence="1">Uncharacterized protein</fullName>
    </submittedName>
</protein>
<name>A0A9W3X6S0_BACTU</name>
<dbReference type="AlphaFoldDB" id="A0A9W3X6S0"/>
<dbReference type="SUPFAM" id="SSF89447">
    <property type="entry name" value="AbrB/MazE/MraZ-like"/>
    <property type="match status" value="1"/>
</dbReference>
<accession>A0A9W3X6S0</accession>
<dbReference type="InterPro" id="IPR037914">
    <property type="entry name" value="SpoVT-AbrB_sf"/>
</dbReference>
<dbReference type="EMBL" id="CP015250">
    <property type="protein sequence ID" value="AOM08946.1"/>
    <property type="molecule type" value="Genomic_DNA"/>
</dbReference>
<dbReference type="Proteomes" id="UP000192743">
    <property type="component" value="Chromosome"/>
</dbReference>
<dbReference type="RefSeq" id="WP_069354874.1">
    <property type="nucleotide sequence ID" value="NZ_CP015250.1"/>
</dbReference>
<sequence length="88" mass="9710">MEYNYLGVLVTIEEGGTVKVPLDKLADIGVGVGDTIEIFSDHDQVYLRKTDTFCDTCKANGHLHKLAALNVCTRCLVSLQQQAKKVEQ</sequence>
<gene>
    <name evidence="1" type="ORF">BTI247_04930</name>
</gene>
<reference evidence="1 2" key="1">
    <citation type="submission" date="2016-02" db="EMBL/GenBank/DDBJ databases">
        <title>Comparative analysis of three nematocidal Bacillus thuringiensis strains.</title>
        <authorList>
            <person name="Hollensteiner J."/>
            <person name="Kloesener M."/>
            <person name="Bunk B."/>
            <person name="Sproeer C."/>
            <person name="Rosenstiel P."/>
            <person name="Schulte-Iserlohe R."/>
            <person name="Schulenburg H."/>
            <person name="Liesegang H."/>
        </authorList>
    </citation>
    <scope>NUCLEOTIDE SEQUENCE [LARGE SCALE GENOMIC DNA]</scope>
    <source>
        <strain evidence="1 2">Bt18247</strain>
    </source>
</reference>
<evidence type="ECO:0000313" key="1">
    <source>
        <dbReference type="EMBL" id="AOM08946.1"/>
    </source>
</evidence>
<organism evidence="1 2">
    <name type="scientific">Bacillus thuringiensis Bt18247</name>
    <dbReference type="NCBI Taxonomy" id="1423143"/>
    <lineage>
        <taxon>Bacteria</taxon>
        <taxon>Bacillati</taxon>
        <taxon>Bacillota</taxon>
        <taxon>Bacilli</taxon>
        <taxon>Bacillales</taxon>
        <taxon>Bacillaceae</taxon>
        <taxon>Bacillus</taxon>
        <taxon>Bacillus cereus group</taxon>
    </lineage>
</organism>